<organism evidence="5 6">
    <name type="scientific">Nocardia sputorum</name>
    <dbReference type="NCBI Taxonomy" id="2984338"/>
    <lineage>
        <taxon>Bacteria</taxon>
        <taxon>Bacillati</taxon>
        <taxon>Actinomycetota</taxon>
        <taxon>Actinomycetes</taxon>
        <taxon>Mycobacteriales</taxon>
        <taxon>Nocardiaceae</taxon>
        <taxon>Nocardia</taxon>
    </lineage>
</organism>
<keyword evidence="1" id="KW-0805">Transcription regulation</keyword>
<dbReference type="InterPro" id="IPR018060">
    <property type="entry name" value="HTH_AraC"/>
</dbReference>
<keyword evidence="6" id="KW-1185">Reference proteome</keyword>
<dbReference type="SMART" id="SM00342">
    <property type="entry name" value="HTH_ARAC"/>
    <property type="match status" value="1"/>
</dbReference>
<dbReference type="InterPro" id="IPR009057">
    <property type="entry name" value="Homeodomain-like_sf"/>
</dbReference>
<dbReference type="InterPro" id="IPR020449">
    <property type="entry name" value="Tscrpt_reg_AraC-type_HTH"/>
</dbReference>
<dbReference type="Pfam" id="PF14525">
    <property type="entry name" value="AraC_binding_2"/>
    <property type="match status" value="1"/>
</dbReference>
<keyword evidence="2" id="KW-0238">DNA-binding</keyword>
<dbReference type="InterPro" id="IPR035418">
    <property type="entry name" value="AraC-bd_2"/>
</dbReference>
<dbReference type="InterPro" id="IPR050204">
    <property type="entry name" value="AraC_XylS_family_regulators"/>
</dbReference>
<evidence type="ECO:0000256" key="1">
    <source>
        <dbReference type="ARBA" id="ARBA00023015"/>
    </source>
</evidence>
<sequence length="351" mass="38665">MHDLRLRMHVLIDRARARIAESVSFATEAVMTVVFDSDTIAPHERAEAVAAAVQQASVPSHVVLDGPDECVHARFDVWRFGEVSVLRARTSGIQLIRTPKQVRTSPAPVLAIAVRQAGDGRYEQGGVQRVVRPGELHVVDLNAPFDFRRHGDGASTCLHVPLDQLGLPAELISQAAAVVRDSPHYRLVANHIVQLTAEADALSADPAAASSGCASIELIRGLLLSAASDDANGSVVPSDIQLSRIRAYVRRNLADPELGPEQIARAHNMSVRQLYKICANAEYRLEQWIIGQRLERVRGDLARPDQKHRTIAVIARRWGFRDPSHFARRFRAAYGLSPREWRGTVLAVDEP</sequence>
<proteinExistence type="predicted"/>
<accession>A0ABM8D307</accession>
<dbReference type="Pfam" id="PF12833">
    <property type="entry name" value="HTH_18"/>
    <property type="match status" value="1"/>
</dbReference>
<dbReference type="InterPro" id="IPR018062">
    <property type="entry name" value="HTH_AraC-typ_CS"/>
</dbReference>
<dbReference type="EMBL" id="AP026978">
    <property type="protein sequence ID" value="BDU01747.1"/>
    <property type="molecule type" value="Genomic_DNA"/>
</dbReference>
<reference evidence="5 6" key="1">
    <citation type="submission" date="2022-11" db="EMBL/GenBank/DDBJ databases">
        <title>Genome Sequencing of Nocardia sp. ON39_IFM12276 and assembly.</title>
        <authorList>
            <person name="Shimojima M."/>
            <person name="Toyokawa M."/>
            <person name="Uesaka K."/>
        </authorList>
    </citation>
    <scope>NUCLEOTIDE SEQUENCE [LARGE SCALE GENOMIC DNA]</scope>
    <source>
        <strain evidence="5 6">IFM 12276</strain>
    </source>
</reference>
<dbReference type="SUPFAM" id="SSF46689">
    <property type="entry name" value="Homeodomain-like"/>
    <property type="match status" value="1"/>
</dbReference>
<evidence type="ECO:0000256" key="3">
    <source>
        <dbReference type="ARBA" id="ARBA00023163"/>
    </source>
</evidence>
<name>A0ABM8D307_9NOCA</name>
<feature type="domain" description="HTH araC/xylS-type" evidence="4">
    <location>
        <begin position="243"/>
        <end position="344"/>
    </location>
</feature>
<dbReference type="PROSITE" id="PS00041">
    <property type="entry name" value="HTH_ARAC_FAMILY_1"/>
    <property type="match status" value="1"/>
</dbReference>
<evidence type="ECO:0000313" key="5">
    <source>
        <dbReference type="EMBL" id="BDU01747.1"/>
    </source>
</evidence>
<evidence type="ECO:0000259" key="4">
    <source>
        <dbReference type="PROSITE" id="PS01124"/>
    </source>
</evidence>
<dbReference type="PANTHER" id="PTHR46796">
    <property type="entry name" value="HTH-TYPE TRANSCRIPTIONAL ACTIVATOR RHAS-RELATED"/>
    <property type="match status" value="1"/>
</dbReference>
<dbReference type="Proteomes" id="UP001317870">
    <property type="component" value="Chromosome"/>
</dbReference>
<dbReference type="PANTHER" id="PTHR46796:SF6">
    <property type="entry name" value="ARAC SUBFAMILY"/>
    <property type="match status" value="1"/>
</dbReference>
<dbReference type="Gene3D" id="1.10.10.60">
    <property type="entry name" value="Homeodomain-like"/>
    <property type="match status" value="1"/>
</dbReference>
<gene>
    <name evidence="5" type="ORF">IFM12276_47750</name>
</gene>
<evidence type="ECO:0000313" key="6">
    <source>
        <dbReference type="Proteomes" id="UP001317870"/>
    </source>
</evidence>
<evidence type="ECO:0000256" key="2">
    <source>
        <dbReference type="ARBA" id="ARBA00023125"/>
    </source>
</evidence>
<dbReference type="PROSITE" id="PS01124">
    <property type="entry name" value="HTH_ARAC_FAMILY_2"/>
    <property type="match status" value="1"/>
</dbReference>
<protein>
    <recommendedName>
        <fullName evidence="4">HTH araC/xylS-type domain-containing protein</fullName>
    </recommendedName>
</protein>
<dbReference type="PRINTS" id="PR00032">
    <property type="entry name" value="HTHARAC"/>
</dbReference>
<keyword evidence="3" id="KW-0804">Transcription</keyword>